<dbReference type="Gene3D" id="2.160.20.10">
    <property type="entry name" value="Single-stranded right-handed beta-helix, Pectin lyase-like"/>
    <property type="match status" value="1"/>
</dbReference>
<proteinExistence type="inferred from homology"/>
<feature type="active site" evidence="10">
    <location>
        <position position="148"/>
    </location>
</feature>
<evidence type="ECO:0000256" key="8">
    <source>
        <dbReference type="ARBA" id="ARBA00023085"/>
    </source>
</evidence>
<keyword evidence="8 11" id="KW-0063">Aspartyl esterase</keyword>
<comment type="similarity">
    <text evidence="3">Belongs to the pectinesterase family.</text>
</comment>
<keyword evidence="13" id="KW-0456">Lyase</keyword>
<dbReference type="FunFam" id="2.160.20.10:FF:000014">
    <property type="entry name" value="Pectinesterase"/>
    <property type="match status" value="1"/>
</dbReference>
<evidence type="ECO:0000256" key="6">
    <source>
        <dbReference type="ARBA" id="ARBA00022729"/>
    </source>
</evidence>
<evidence type="ECO:0000256" key="10">
    <source>
        <dbReference type="PROSITE-ProRule" id="PRU10040"/>
    </source>
</evidence>
<comment type="function">
    <text evidence="11">Involved in maceration and soft-rotting of plant tissue.</text>
</comment>
<dbReference type="InterPro" id="IPR011050">
    <property type="entry name" value="Pectin_lyase_fold/virulence"/>
</dbReference>
<sequence length="297" mass="31561">TLTSALTALTLDTTTTPKCIFLHPGLYPEQVSIPSTLRTSLLSIYGSTPDTTTYKANTVTVTSSLSQANGLSNDQTGTLRVPGKMVGGVRVYNVNVVNGYGKGSQAVAVSAQGDLGMYGCAVEGFQDTVLANEGRQVFVGCAVRGATDFVFGRRGRAWFERCDIGVVESSVGYITASGRESASTSNFYVINNSNVSAAPGQKVAKGTYYLGRPWGEYAQVVFQRTYLSDVINGAGWRIWNTGDERIKNVLFGEYGNTGPGASGTRASFSRKLNAPVTMEAVLGSSFANAAFYDAEYV</sequence>
<dbReference type="AlphaFoldDB" id="A0AA40EPS3"/>
<feature type="non-terminal residue" evidence="13">
    <location>
        <position position="297"/>
    </location>
</feature>
<evidence type="ECO:0000256" key="7">
    <source>
        <dbReference type="ARBA" id="ARBA00022801"/>
    </source>
</evidence>
<dbReference type="GO" id="GO:0005576">
    <property type="term" value="C:extracellular region"/>
    <property type="evidence" value="ECO:0007669"/>
    <property type="project" value="UniProtKB-SubCell"/>
</dbReference>
<dbReference type="InterPro" id="IPR012334">
    <property type="entry name" value="Pectin_lyas_fold"/>
</dbReference>
<keyword evidence="14" id="KW-1185">Reference proteome</keyword>
<dbReference type="InterPro" id="IPR033131">
    <property type="entry name" value="Pectinesterase_Asp_AS"/>
</dbReference>
<dbReference type="Proteomes" id="UP001172155">
    <property type="component" value="Unassembled WGS sequence"/>
</dbReference>
<feature type="domain" description="Pectinesterase catalytic" evidence="12">
    <location>
        <begin position="3"/>
        <end position="264"/>
    </location>
</feature>
<protein>
    <recommendedName>
        <fullName evidence="4 11">Pectinesterase</fullName>
        <ecNumber evidence="4 11">3.1.1.11</ecNumber>
    </recommendedName>
</protein>
<reference evidence="13" key="1">
    <citation type="submission" date="2023-06" db="EMBL/GenBank/DDBJ databases">
        <title>Genome-scale phylogeny and comparative genomics of the fungal order Sordariales.</title>
        <authorList>
            <consortium name="Lawrence Berkeley National Laboratory"/>
            <person name="Hensen N."/>
            <person name="Bonometti L."/>
            <person name="Westerberg I."/>
            <person name="Brannstrom I.O."/>
            <person name="Guillou S."/>
            <person name="Cros-Aarteil S."/>
            <person name="Calhoun S."/>
            <person name="Haridas S."/>
            <person name="Kuo A."/>
            <person name="Mondo S."/>
            <person name="Pangilinan J."/>
            <person name="Riley R."/>
            <person name="LaButti K."/>
            <person name="Andreopoulos B."/>
            <person name="Lipzen A."/>
            <person name="Chen C."/>
            <person name="Yanf M."/>
            <person name="Daum C."/>
            <person name="Ng V."/>
            <person name="Clum A."/>
            <person name="Steindorff A."/>
            <person name="Ohm R."/>
            <person name="Martin F."/>
            <person name="Silar P."/>
            <person name="Natvig D."/>
            <person name="Lalanne C."/>
            <person name="Gautier V."/>
            <person name="Ament-velasquez S.L."/>
            <person name="Kruys A."/>
            <person name="Hutchinson M.I."/>
            <person name="Powell A.J."/>
            <person name="Barry K."/>
            <person name="Miller A.N."/>
            <person name="Grigoriev I.V."/>
            <person name="Debuchy R."/>
            <person name="Gladieux P."/>
            <person name="Thoren M.H."/>
            <person name="Johannesson H."/>
        </authorList>
    </citation>
    <scope>NUCLEOTIDE SEQUENCE</scope>
    <source>
        <strain evidence="13">SMH3187-1</strain>
    </source>
</reference>
<dbReference type="GO" id="GO:0016829">
    <property type="term" value="F:lyase activity"/>
    <property type="evidence" value="ECO:0007669"/>
    <property type="project" value="UniProtKB-KW"/>
</dbReference>
<evidence type="ECO:0000256" key="4">
    <source>
        <dbReference type="ARBA" id="ARBA00013229"/>
    </source>
</evidence>
<feature type="non-terminal residue" evidence="13">
    <location>
        <position position="1"/>
    </location>
</feature>
<evidence type="ECO:0000256" key="5">
    <source>
        <dbReference type="ARBA" id="ARBA00022525"/>
    </source>
</evidence>
<gene>
    <name evidence="13" type="ORF">B0T18DRAFT_288242</name>
</gene>
<dbReference type="PANTHER" id="PTHR31321:SF127">
    <property type="entry name" value="PECTINESTERASE"/>
    <property type="match status" value="1"/>
</dbReference>
<dbReference type="GO" id="GO:0045490">
    <property type="term" value="P:pectin catabolic process"/>
    <property type="evidence" value="ECO:0007669"/>
    <property type="project" value="UniProtKB-UniRule"/>
</dbReference>
<keyword evidence="7 11" id="KW-0378">Hydrolase</keyword>
<dbReference type="PROSITE" id="PS00503">
    <property type="entry name" value="PECTINESTERASE_2"/>
    <property type="match status" value="1"/>
</dbReference>
<dbReference type="GO" id="GO:0042545">
    <property type="term" value="P:cell wall modification"/>
    <property type="evidence" value="ECO:0007669"/>
    <property type="project" value="UniProtKB-UniRule"/>
</dbReference>
<evidence type="ECO:0000313" key="13">
    <source>
        <dbReference type="EMBL" id="KAK0743271.1"/>
    </source>
</evidence>
<dbReference type="PANTHER" id="PTHR31321">
    <property type="entry name" value="ACYL-COA THIOESTER HYDROLASE YBHC-RELATED"/>
    <property type="match status" value="1"/>
</dbReference>
<dbReference type="Pfam" id="PF01095">
    <property type="entry name" value="Pectinesterase"/>
    <property type="match status" value="1"/>
</dbReference>
<keyword evidence="6" id="KW-0732">Signal</keyword>
<dbReference type="SUPFAM" id="SSF51126">
    <property type="entry name" value="Pectin lyase-like"/>
    <property type="match status" value="1"/>
</dbReference>
<name>A0AA40EPS3_9PEZI</name>
<evidence type="ECO:0000313" key="14">
    <source>
        <dbReference type="Proteomes" id="UP001172155"/>
    </source>
</evidence>
<evidence type="ECO:0000256" key="2">
    <source>
        <dbReference type="ARBA" id="ARBA00005184"/>
    </source>
</evidence>
<evidence type="ECO:0000256" key="1">
    <source>
        <dbReference type="ARBA" id="ARBA00004613"/>
    </source>
</evidence>
<dbReference type="GO" id="GO:0030599">
    <property type="term" value="F:pectinesterase activity"/>
    <property type="evidence" value="ECO:0007669"/>
    <property type="project" value="UniProtKB-UniRule"/>
</dbReference>
<accession>A0AA40EPS3</accession>
<comment type="caution">
    <text evidence="13">The sequence shown here is derived from an EMBL/GenBank/DDBJ whole genome shotgun (WGS) entry which is preliminary data.</text>
</comment>
<keyword evidence="5 11" id="KW-0964">Secreted</keyword>
<comment type="catalytic activity">
    <reaction evidence="9 11">
        <text>[(1-&gt;4)-alpha-D-galacturonosyl methyl ester](n) + n H2O = [(1-&gt;4)-alpha-D-galacturonosyl](n) + n methanol + n H(+)</text>
        <dbReference type="Rhea" id="RHEA:22380"/>
        <dbReference type="Rhea" id="RHEA-COMP:14570"/>
        <dbReference type="Rhea" id="RHEA-COMP:14573"/>
        <dbReference type="ChEBI" id="CHEBI:15377"/>
        <dbReference type="ChEBI" id="CHEBI:15378"/>
        <dbReference type="ChEBI" id="CHEBI:17790"/>
        <dbReference type="ChEBI" id="CHEBI:140522"/>
        <dbReference type="ChEBI" id="CHEBI:140523"/>
        <dbReference type="EC" id="3.1.1.11"/>
    </reaction>
</comment>
<keyword evidence="11" id="KW-0961">Cell wall biogenesis/degradation</keyword>
<comment type="subcellular location">
    <subcellularLocation>
        <location evidence="1 11">Secreted</location>
    </subcellularLocation>
</comment>
<evidence type="ECO:0000259" key="12">
    <source>
        <dbReference type="Pfam" id="PF01095"/>
    </source>
</evidence>
<dbReference type="EC" id="3.1.1.11" evidence="4 11"/>
<evidence type="ECO:0000256" key="11">
    <source>
        <dbReference type="RuleBase" id="RU000589"/>
    </source>
</evidence>
<evidence type="ECO:0000256" key="9">
    <source>
        <dbReference type="ARBA" id="ARBA00047928"/>
    </source>
</evidence>
<dbReference type="EMBL" id="JAUKUD010000005">
    <property type="protein sequence ID" value="KAK0743271.1"/>
    <property type="molecule type" value="Genomic_DNA"/>
</dbReference>
<dbReference type="InterPro" id="IPR000070">
    <property type="entry name" value="Pectinesterase_cat"/>
</dbReference>
<evidence type="ECO:0000256" key="3">
    <source>
        <dbReference type="ARBA" id="ARBA00008891"/>
    </source>
</evidence>
<comment type="pathway">
    <text evidence="2 11">Glycan metabolism; pectin degradation; 2-dehydro-3-deoxy-D-gluconate from pectin: step 1/5.</text>
</comment>
<organism evidence="13 14">
    <name type="scientific">Schizothecium vesticola</name>
    <dbReference type="NCBI Taxonomy" id="314040"/>
    <lineage>
        <taxon>Eukaryota</taxon>
        <taxon>Fungi</taxon>
        <taxon>Dikarya</taxon>
        <taxon>Ascomycota</taxon>
        <taxon>Pezizomycotina</taxon>
        <taxon>Sordariomycetes</taxon>
        <taxon>Sordariomycetidae</taxon>
        <taxon>Sordariales</taxon>
        <taxon>Schizotheciaceae</taxon>
        <taxon>Schizothecium</taxon>
    </lineage>
</organism>